<dbReference type="EMBL" id="JANBVN010000224">
    <property type="protein sequence ID" value="KAJ9132134.1"/>
    <property type="molecule type" value="Genomic_DNA"/>
</dbReference>
<protein>
    <submittedName>
        <fullName evidence="1">Uncharacterized protein</fullName>
    </submittedName>
</protein>
<dbReference type="AlphaFoldDB" id="A0AA38RJG3"/>
<evidence type="ECO:0000313" key="1">
    <source>
        <dbReference type="EMBL" id="KAJ9132134.1"/>
    </source>
</evidence>
<comment type="caution">
    <text evidence="1">The sequence shown here is derived from an EMBL/GenBank/DDBJ whole genome shotgun (WGS) entry which is preliminary data.</text>
</comment>
<dbReference type="SUPFAM" id="SSF48452">
    <property type="entry name" value="TPR-like"/>
    <property type="match status" value="1"/>
</dbReference>
<sequence>MGGGTIDGSVPSLGQSAASDYHKTDFIDSEAGVVENSQNTGDDDIEQVRATVSDPNICASKVQSVDVTSHNHPTGPLIKSLKQRLVTPEQLTAEVKGIYAALGMVEKKCIEMQSLYQGTAGQISRAVGTDYPGATTGQESLVKRMPLPESIPSLNNDQLKALAKLHITLLNEHHDFHAASHNPSGSTALQNLSVKYGMPERMWRHGIQDFVQLLRHQPPVSVEIFRGFTIVAYTTLYSLDLTAASLQSTWAECRADLGRWKYAADSTDYEDRQHWKSVCEEEYIRALHDNPTVGRLYHHLAVLKRPDFHLESGQLDTDLHFDTGDSSTSSWSSCVPWNVGPAFGAASVGRSTQSF</sequence>
<accession>A0AA38RJG3</accession>
<reference evidence="1" key="1">
    <citation type="submission" date="2022-07" db="EMBL/GenBank/DDBJ databases">
        <title>Fungi with potential for degradation of polypropylene.</title>
        <authorList>
            <person name="Gostincar C."/>
        </authorList>
    </citation>
    <scope>NUCLEOTIDE SEQUENCE</scope>
    <source>
        <strain evidence="1">EXF-13287</strain>
    </source>
</reference>
<name>A0AA38RJG3_9PEZI</name>
<evidence type="ECO:0000313" key="2">
    <source>
        <dbReference type="Proteomes" id="UP001174691"/>
    </source>
</evidence>
<organism evidence="1 2">
    <name type="scientific">Coniochaeta hoffmannii</name>
    <dbReference type="NCBI Taxonomy" id="91930"/>
    <lineage>
        <taxon>Eukaryota</taxon>
        <taxon>Fungi</taxon>
        <taxon>Dikarya</taxon>
        <taxon>Ascomycota</taxon>
        <taxon>Pezizomycotina</taxon>
        <taxon>Sordariomycetes</taxon>
        <taxon>Sordariomycetidae</taxon>
        <taxon>Coniochaetales</taxon>
        <taxon>Coniochaetaceae</taxon>
        <taxon>Coniochaeta</taxon>
    </lineage>
</organism>
<dbReference type="Proteomes" id="UP001174691">
    <property type="component" value="Unassembled WGS sequence"/>
</dbReference>
<keyword evidence="2" id="KW-1185">Reference proteome</keyword>
<proteinExistence type="predicted"/>
<gene>
    <name evidence="1" type="ORF">NKR19_g9402</name>
</gene>
<dbReference type="InterPro" id="IPR011990">
    <property type="entry name" value="TPR-like_helical_dom_sf"/>
</dbReference>